<dbReference type="GO" id="GO:0050661">
    <property type="term" value="F:NADP binding"/>
    <property type="evidence" value="ECO:0007669"/>
    <property type="project" value="InterPro"/>
</dbReference>
<dbReference type="NCBIfam" id="NF004976">
    <property type="entry name" value="PRK06349.1"/>
    <property type="match status" value="1"/>
</dbReference>
<dbReference type="Proteomes" id="UP000798488">
    <property type="component" value="Unassembled WGS sequence"/>
</dbReference>
<dbReference type="PIRSF" id="PIRSF000098">
    <property type="entry name" value="Homoser_dehydrog"/>
    <property type="match status" value="1"/>
</dbReference>
<name>A0A9D2WT46_9FIRM</name>
<evidence type="ECO:0000256" key="5">
    <source>
        <dbReference type="ARBA" id="ARBA00013213"/>
    </source>
</evidence>
<evidence type="ECO:0000256" key="16">
    <source>
        <dbReference type="RuleBase" id="RU000579"/>
    </source>
</evidence>
<dbReference type="EC" id="1.1.1.3" evidence="5 16"/>
<dbReference type="FunFam" id="3.30.360.10:FF:000005">
    <property type="entry name" value="Homoserine dehydrogenase"/>
    <property type="match status" value="1"/>
</dbReference>
<comment type="pathway">
    <text evidence="3 16">Amino-acid biosynthesis; L-methionine biosynthesis via de novo pathway; L-homoserine from L-aspartate: step 3/3.</text>
</comment>
<organism evidence="19 20">
    <name type="scientific">Sporotomaculum syntrophicum</name>
    <dbReference type="NCBI Taxonomy" id="182264"/>
    <lineage>
        <taxon>Bacteria</taxon>
        <taxon>Bacillati</taxon>
        <taxon>Bacillota</taxon>
        <taxon>Clostridia</taxon>
        <taxon>Eubacteriales</taxon>
        <taxon>Desulfallaceae</taxon>
        <taxon>Sporotomaculum</taxon>
    </lineage>
</organism>
<sequence>MSGENNIQIGLLGLGTVGRGVYRIITGNAENIKRKVGAGLEVKKILEKDTAKLRDLEIDLSKQTTNIEDIINDPEIKIVVEVLGGIKPTLDYVSRALENGQSVVTANKDMIATHGKQLFALSQANHADLLFEASVGGGIPIISTLKQCLAANRITQIIGIVNGTTNYMLTKMTEEGSDFTEVLQEAQAKGYAEADPTADIEGYDAARKLAILASIAFNSRVVLDDVYVEGITKITASDIAYAGELNYIIKLLAIAKETGDGIEVRVHPTLIPYNHPLATVNDVYNAIYVTGDAVGDTMFYGRGAGEMPTASAVVSNVMDAARNLLHEVPGIISCTCYEEKPVKDMGATQVKYYVRLNVTDKPGVLASIACAFGDKEVSLASVLQKQTDGNNAEIVLVTHKVREKNMQEALEIIKHLSSVNEVANFIRVEGE</sequence>
<comment type="similarity">
    <text evidence="4 17">Belongs to the homoserine dehydrogenase family.</text>
</comment>
<dbReference type="PANTHER" id="PTHR43331">
    <property type="entry name" value="HOMOSERINE DEHYDROGENASE"/>
    <property type="match status" value="1"/>
</dbReference>
<evidence type="ECO:0000256" key="8">
    <source>
        <dbReference type="ARBA" id="ARBA00022697"/>
    </source>
</evidence>
<dbReference type="Pfam" id="PF03447">
    <property type="entry name" value="NAD_binding_3"/>
    <property type="match status" value="1"/>
</dbReference>
<comment type="catalytic activity">
    <reaction evidence="13">
        <text>L-homoserine + NADP(+) = L-aspartate 4-semialdehyde + NADPH + H(+)</text>
        <dbReference type="Rhea" id="RHEA:15761"/>
        <dbReference type="ChEBI" id="CHEBI:15378"/>
        <dbReference type="ChEBI" id="CHEBI:57476"/>
        <dbReference type="ChEBI" id="CHEBI:57783"/>
        <dbReference type="ChEBI" id="CHEBI:58349"/>
        <dbReference type="ChEBI" id="CHEBI:537519"/>
        <dbReference type="EC" id="1.1.1.3"/>
    </reaction>
    <physiologicalReaction direction="right-to-left" evidence="13">
        <dbReference type="Rhea" id="RHEA:15763"/>
    </physiologicalReaction>
</comment>
<protein>
    <recommendedName>
        <fullName evidence="6 16">Homoserine dehydrogenase</fullName>
        <ecNumber evidence="5 16">1.1.1.3</ecNumber>
    </recommendedName>
</protein>
<gene>
    <name evidence="19" type="primary">hom</name>
    <name evidence="19" type="ORF">SPSYN_00180</name>
</gene>
<dbReference type="EMBL" id="LSRS01000001">
    <property type="protein sequence ID" value="KAF1086461.1"/>
    <property type="molecule type" value="Genomic_DNA"/>
</dbReference>
<evidence type="ECO:0000256" key="11">
    <source>
        <dbReference type="ARBA" id="ARBA00023053"/>
    </source>
</evidence>
<evidence type="ECO:0000256" key="17">
    <source>
        <dbReference type="RuleBase" id="RU004171"/>
    </source>
</evidence>
<dbReference type="Gene3D" id="3.40.50.720">
    <property type="entry name" value="NAD(P)-binding Rossmann-like Domain"/>
    <property type="match status" value="1"/>
</dbReference>
<evidence type="ECO:0000313" key="20">
    <source>
        <dbReference type="Proteomes" id="UP000798488"/>
    </source>
</evidence>
<comment type="cofactor">
    <cofactor evidence="1">
        <name>a metal cation</name>
        <dbReference type="ChEBI" id="CHEBI:25213"/>
    </cofactor>
</comment>
<dbReference type="Gene3D" id="3.30.360.10">
    <property type="entry name" value="Dihydrodipicolinate Reductase, domain 2"/>
    <property type="match status" value="1"/>
</dbReference>
<evidence type="ECO:0000256" key="3">
    <source>
        <dbReference type="ARBA" id="ARBA00005062"/>
    </source>
</evidence>
<dbReference type="InterPro" id="IPR019811">
    <property type="entry name" value="HDH_CS"/>
</dbReference>
<evidence type="ECO:0000259" key="18">
    <source>
        <dbReference type="PROSITE" id="PS51671"/>
    </source>
</evidence>
<dbReference type="OrthoDB" id="9808167at2"/>
<keyword evidence="11" id="KW-0915">Sodium</keyword>
<dbReference type="InterPro" id="IPR001342">
    <property type="entry name" value="HDH_cat"/>
</dbReference>
<keyword evidence="9 15" id="KW-0521">NADP</keyword>
<evidence type="ECO:0000256" key="1">
    <source>
        <dbReference type="ARBA" id="ARBA00001920"/>
    </source>
</evidence>
<keyword evidence="12 16" id="KW-0486">Methionine biosynthesis</keyword>
<dbReference type="Gene3D" id="3.30.70.260">
    <property type="match status" value="1"/>
</dbReference>
<dbReference type="GO" id="GO:0009088">
    <property type="term" value="P:threonine biosynthetic process"/>
    <property type="evidence" value="ECO:0007669"/>
    <property type="project" value="UniProtKB-KW"/>
</dbReference>
<keyword evidence="20" id="KW-1185">Reference proteome</keyword>
<keyword evidence="10 16" id="KW-0560">Oxidoreductase</keyword>
<keyword evidence="7 16" id="KW-0028">Amino-acid biosynthesis</keyword>
<evidence type="ECO:0000256" key="14">
    <source>
        <dbReference type="PIRSR" id="PIRSR000098-1"/>
    </source>
</evidence>
<reference evidence="19" key="1">
    <citation type="submission" date="2016-02" db="EMBL/GenBank/DDBJ databases">
        <title>Draft Genome Sequence of Sporotomaculum syntrophicum Strain FB, a Syntrophic Benzoate Degrader.</title>
        <authorList>
            <person name="Nobu M.K."/>
            <person name="Narihiro T."/>
            <person name="Qiu Y.-L."/>
            <person name="Ohashi A."/>
            <person name="Liu W.-T."/>
            <person name="Yuji S."/>
        </authorList>
    </citation>
    <scope>NUCLEOTIDE SEQUENCE</scope>
    <source>
        <strain evidence="19">FB</strain>
    </source>
</reference>
<feature type="binding site" evidence="15">
    <location>
        <position position="193"/>
    </location>
    <ligand>
        <name>L-homoserine</name>
        <dbReference type="ChEBI" id="CHEBI:57476"/>
    </ligand>
</feature>
<evidence type="ECO:0000256" key="12">
    <source>
        <dbReference type="ARBA" id="ARBA00023167"/>
    </source>
</evidence>
<evidence type="ECO:0000256" key="13">
    <source>
        <dbReference type="ARBA" id="ARBA00048841"/>
    </source>
</evidence>
<dbReference type="SUPFAM" id="SSF51735">
    <property type="entry name" value="NAD(P)-binding Rossmann-fold domains"/>
    <property type="match status" value="1"/>
</dbReference>
<dbReference type="SUPFAM" id="SSF55021">
    <property type="entry name" value="ACT-like"/>
    <property type="match status" value="1"/>
</dbReference>
<evidence type="ECO:0000256" key="9">
    <source>
        <dbReference type="ARBA" id="ARBA00022857"/>
    </source>
</evidence>
<feature type="domain" description="ACT" evidence="18">
    <location>
        <begin position="353"/>
        <end position="431"/>
    </location>
</feature>
<dbReference type="InterPro" id="IPR005106">
    <property type="entry name" value="Asp/hSer_DH_NAD-bd"/>
</dbReference>
<accession>A0A9D2WT46</accession>
<dbReference type="Pfam" id="PF00742">
    <property type="entry name" value="Homoserine_dh"/>
    <property type="match status" value="1"/>
</dbReference>
<dbReference type="CDD" id="cd04881">
    <property type="entry name" value="ACT_HSDH-Hom"/>
    <property type="match status" value="1"/>
</dbReference>
<comment type="pathway">
    <text evidence="2 16">Amino-acid biosynthesis; L-threonine biosynthesis; L-threonine from L-aspartate: step 3/5.</text>
</comment>
<dbReference type="AlphaFoldDB" id="A0A9D2WT46"/>
<feature type="active site" description="Proton donor" evidence="14">
    <location>
        <position position="208"/>
    </location>
</feature>
<dbReference type="InterPro" id="IPR002912">
    <property type="entry name" value="ACT_dom"/>
</dbReference>
<evidence type="ECO:0000313" key="19">
    <source>
        <dbReference type="EMBL" id="KAF1086461.1"/>
    </source>
</evidence>
<proteinExistence type="inferred from homology"/>
<dbReference type="PROSITE" id="PS51671">
    <property type="entry name" value="ACT"/>
    <property type="match status" value="1"/>
</dbReference>
<evidence type="ECO:0000256" key="6">
    <source>
        <dbReference type="ARBA" id="ARBA00013376"/>
    </source>
</evidence>
<dbReference type="InterPro" id="IPR036291">
    <property type="entry name" value="NAD(P)-bd_dom_sf"/>
</dbReference>
<keyword evidence="8 16" id="KW-0791">Threonine biosynthesis</keyword>
<evidence type="ECO:0000256" key="15">
    <source>
        <dbReference type="PIRSR" id="PIRSR000098-2"/>
    </source>
</evidence>
<evidence type="ECO:0000256" key="2">
    <source>
        <dbReference type="ARBA" id="ARBA00005056"/>
    </source>
</evidence>
<dbReference type="PANTHER" id="PTHR43331:SF1">
    <property type="entry name" value="HOMOSERINE DEHYDROGENASE"/>
    <property type="match status" value="1"/>
</dbReference>
<dbReference type="SUPFAM" id="SSF55347">
    <property type="entry name" value="Glyceraldehyde-3-phosphate dehydrogenase-like, C-terminal domain"/>
    <property type="match status" value="1"/>
</dbReference>
<comment type="caution">
    <text evidence="19">The sequence shown here is derived from an EMBL/GenBank/DDBJ whole genome shotgun (WGS) entry which is preliminary data.</text>
</comment>
<evidence type="ECO:0000256" key="4">
    <source>
        <dbReference type="ARBA" id="ARBA00006753"/>
    </source>
</evidence>
<evidence type="ECO:0000256" key="7">
    <source>
        <dbReference type="ARBA" id="ARBA00022605"/>
    </source>
</evidence>
<dbReference type="GO" id="GO:0009086">
    <property type="term" value="P:methionine biosynthetic process"/>
    <property type="evidence" value="ECO:0007669"/>
    <property type="project" value="UniProtKB-KW"/>
</dbReference>
<feature type="binding site" evidence="15">
    <location>
        <position position="108"/>
    </location>
    <ligand>
        <name>NADPH</name>
        <dbReference type="ChEBI" id="CHEBI:57783"/>
    </ligand>
</feature>
<evidence type="ECO:0000256" key="10">
    <source>
        <dbReference type="ARBA" id="ARBA00023002"/>
    </source>
</evidence>
<dbReference type="PROSITE" id="PS01042">
    <property type="entry name" value="HOMOSER_DHGENASE"/>
    <property type="match status" value="1"/>
</dbReference>
<dbReference type="InterPro" id="IPR045865">
    <property type="entry name" value="ACT-like_dom_sf"/>
</dbReference>
<dbReference type="Pfam" id="PF01842">
    <property type="entry name" value="ACT"/>
    <property type="match status" value="1"/>
</dbReference>
<dbReference type="InterPro" id="IPR016204">
    <property type="entry name" value="HDH"/>
</dbReference>
<dbReference type="GO" id="GO:0004412">
    <property type="term" value="F:homoserine dehydrogenase activity"/>
    <property type="evidence" value="ECO:0007669"/>
    <property type="project" value="UniProtKB-EC"/>
</dbReference>
<dbReference type="RefSeq" id="WP_161820618.1">
    <property type="nucleotide sequence ID" value="NZ_LSRS01000001.1"/>
</dbReference>